<reference evidence="1" key="1">
    <citation type="journal article" date="2015" name="Nature">
        <title>Complex archaea that bridge the gap between prokaryotes and eukaryotes.</title>
        <authorList>
            <person name="Spang A."/>
            <person name="Saw J.H."/>
            <person name="Jorgensen S.L."/>
            <person name="Zaremba-Niedzwiedzka K."/>
            <person name="Martijn J."/>
            <person name="Lind A.E."/>
            <person name="van Eijk R."/>
            <person name="Schleper C."/>
            <person name="Guy L."/>
            <person name="Ettema T.J."/>
        </authorList>
    </citation>
    <scope>NUCLEOTIDE SEQUENCE</scope>
</reference>
<organism evidence="1">
    <name type="scientific">marine sediment metagenome</name>
    <dbReference type="NCBI Taxonomy" id="412755"/>
    <lineage>
        <taxon>unclassified sequences</taxon>
        <taxon>metagenomes</taxon>
        <taxon>ecological metagenomes</taxon>
    </lineage>
</organism>
<protein>
    <submittedName>
        <fullName evidence="1">Uncharacterized protein</fullName>
    </submittedName>
</protein>
<name>A0A0F9B4Z9_9ZZZZ</name>
<gene>
    <name evidence="1" type="ORF">LCGC14_2770630</name>
</gene>
<dbReference type="EMBL" id="LAZR01051184">
    <property type="protein sequence ID" value="KKK85704.1"/>
    <property type="molecule type" value="Genomic_DNA"/>
</dbReference>
<sequence length="130" mass="14484">MASRAENLNQLNLEIADIHREWCNDGPDCIGEGCELLESLLTVIPFASPPAPDAALRRVLNRLQNAVNRWPGDWSTDHRLAYIWAVVNSGWGDEVYAEMSKTLSADWIKAMREDEGVLEAALSAQPAEHK</sequence>
<evidence type="ECO:0000313" key="1">
    <source>
        <dbReference type="EMBL" id="KKK85704.1"/>
    </source>
</evidence>
<accession>A0A0F9B4Z9</accession>
<dbReference type="AlphaFoldDB" id="A0A0F9B4Z9"/>
<proteinExistence type="predicted"/>
<comment type="caution">
    <text evidence="1">The sequence shown here is derived from an EMBL/GenBank/DDBJ whole genome shotgun (WGS) entry which is preliminary data.</text>
</comment>